<dbReference type="Gene3D" id="2.40.50.100">
    <property type="match status" value="1"/>
</dbReference>
<keyword evidence="4 9" id="KW-1003">Cell membrane</keyword>
<feature type="coiled-coil region" evidence="10">
    <location>
        <begin position="174"/>
        <end position="215"/>
    </location>
</feature>
<evidence type="ECO:0000256" key="10">
    <source>
        <dbReference type="SAM" id="Coils"/>
    </source>
</evidence>
<evidence type="ECO:0000256" key="3">
    <source>
        <dbReference type="ARBA" id="ARBA00022448"/>
    </source>
</evidence>
<comment type="similarity">
    <text evidence="2 9">Belongs to the membrane fusion protein (MFP) (TC 8.A.1) family.</text>
</comment>
<dbReference type="InterPro" id="IPR010129">
    <property type="entry name" value="T1SS_HlyD"/>
</dbReference>
<dbReference type="PANTHER" id="PTHR30386:SF27">
    <property type="entry name" value="MEMBRANE FUSION PROTEIN (MFP) FAMILY PROTEIN"/>
    <property type="match status" value="1"/>
</dbReference>
<dbReference type="InterPro" id="IPR006144">
    <property type="entry name" value="Secretion_HlyD_CS"/>
</dbReference>
<protein>
    <recommendedName>
        <fullName evidence="9">Membrane fusion protein (MFP) family protein</fullName>
    </recommendedName>
</protein>
<dbReference type="PROSITE" id="PS00543">
    <property type="entry name" value="HLYD_FAMILY"/>
    <property type="match status" value="1"/>
</dbReference>
<evidence type="ECO:0000256" key="5">
    <source>
        <dbReference type="ARBA" id="ARBA00022519"/>
    </source>
</evidence>
<dbReference type="InterPro" id="IPR058982">
    <property type="entry name" value="Beta-barrel_AprE"/>
</dbReference>
<keyword evidence="10" id="KW-0175">Coiled coil</keyword>
<dbReference type="PRINTS" id="PR01490">
    <property type="entry name" value="RTXTOXIND"/>
</dbReference>
<gene>
    <name evidence="12" type="ORF">EZ242_07845</name>
</gene>
<dbReference type="GO" id="GO:0005886">
    <property type="term" value="C:plasma membrane"/>
    <property type="evidence" value="ECO:0007669"/>
    <property type="project" value="UniProtKB-SubCell"/>
</dbReference>
<dbReference type="GO" id="GO:0009306">
    <property type="term" value="P:protein secretion"/>
    <property type="evidence" value="ECO:0007669"/>
    <property type="project" value="InterPro"/>
</dbReference>
<keyword evidence="13" id="KW-1185">Reference proteome</keyword>
<name>A0A4Z0BPP0_9BURK</name>
<dbReference type="EMBL" id="SMLL01000003">
    <property type="protein sequence ID" value="TFZ01286.1"/>
    <property type="molecule type" value="Genomic_DNA"/>
</dbReference>
<keyword evidence="7 9" id="KW-1133">Transmembrane helix</keyword>
<comment type="caution">
    <text evidence="12">The sequence shown here is derived from an EMBL/GenBank/DDBJ whole genome shotgun (WGS) entry which is preliminary data.</text>
</comment>
<keyword evidence="3 9" id="KW-0813">Transport</keyword>
<accession>A0A4Z0BPP0</accession>
<organism evidence="12 13">
    <name type="scientific">Ramlibacter rhizophilus</name>
    <dbReference type="NCBI Taxonomy" id="1781167"/>
    <lineage>
        <taxon>Bacteria</taxon>
        <taxon>Pseudomonadati</taxon>
        <taxon>Pseudomonadota</taxon>
        <taxon>Betaproteobacteria</taxon>
        <taxon>Burkholderiales</taxon>
        <taxon>Comamonadaceae</taxon>
        <taxon>Ramlibacter</taxon>
    </lineage>
</organism>
<dbReference type="Pfam" id="PF26002">
    <property type="entry name" value="Beta-barrel_AprE"/>
    <property type="match status" value="1"/>
</dbReference>
<dbReference type="RefSeq" id="WP_135284584.1">
    <property type="nucleotide sequence ID" value="NZ_SMLL01000003.1"/>
</dbReference>
<evidence type="ECO:0000256" key="1">
    <source>
        <dbReference type="ARBA" id="ARBA00004377"/>
    </source>
</evidence>
<dbReference type="NCBIfam" id="TIGR01843">
    <property type="entry name" value="type_I_hlyD"/>
    <property type="match status" value="1"/>
</dbReference>
<evidence type="ECO:0000313" key="12">
    <source>
        <dbReference type="EMBL" id="TFZ01286.1"/>
    </source>
</evidence>
<reference evidence="12 13" key="1">
    <citation type="submission" date="2019-03" db="EMBL/GenBank/DDBJ databases">
        <title>Ramlibacter rhizophilus CCTCC AB2015357, whole genome shotgun sequence.</title>
        <authorList>
            <person name="Zhang X."/>
            <person name="Feng G."/>
            <person name="Zhu H."/>
        </authorList>
    </citation>
    <scope>NUCLEOTIDE SEQUENCE [LARGE SCALE GENOMIC DNA]</scope>
    <source>
        <strain evidence="12 13">CCTCC AB2015357</strain>
    </source>
</reference>
<evidence type="ECO:0000256" key="6">
    <source>
        <dbReference type="ARBA" id="ARBA00022692"/>
    </source>
</evidence>
<dbReference type="Proteomes" id="UP000297564">
    <property type="component" value="Unassembled WGS sequence"/>
</dbReference>
<evidence type="ECO:0000256" key="2">
    <source>
        <dbReference type="ARBA" id="ARBA00009477"/>
    </source>
</evidence>
<sequence length="473" mass="50831">MPEAIAAASPRPAAALQDAGAEGLSASLERAGEVAADFAPDLLALQEQPPARLPRAVGYLTMLLFAALLGWAAFGRLDIVASAEGRLVPRDYSRVVQPAEAGIVREVLVRDGDAVRAGQVLLRMDATSAGADLGTLQADAALRALSVRRIDAELRDAPFQPAADAPPELAAQVLAQYRARRQGLQDTQAQEEARLQRARHELAAARQQLAKLRETVPLVRQSAQSYEKLLKDGFVSELGANEKLRERIEKEQELKAQEASVSALAAAVEQSRQQLAAIRSSYDTQLLAERTELMAQQQRTSGELQKQAYRSGLLALRAPVDGVVRDIAPYTPGSVVQPGAVLMNLVPLHEPLFAQVAVRNEDVGFVAPGQPARLKLQAYPFQKYGMLTGTVERVSADSSADEPQAAAAQGRSPQSYKALVRLDAQQLAAPDGEALRLAPGMVVQAEIHLGRRTVLEYLLSPVQKVAGEAGRER</sequence>
<keyword evidence="5 9" id="KW-0997">Cell inner membrane</keyword>
<comment type="subcellular location">
    <subcellularLocation>
        <location evidence="1 9">Cell inner membrane</location>
        <topology evidence="1 9">Single-pass membrane protein</topology>
    </subcellularLocation>
</comment>
<dbReference type="AlphaFoldDB" id="A0A4Z0BPP0"/>
<evidence type="ECO:0000313" key="13">
    <source>
        <dbReference type="Proteomes" id="UP000297564"/>
    </source>
</evidence>
<evidence type="ECO:0000256" key="8">
    <source>
        <dbReference type="ARBA" id="ARBA00023136"/>
    </source>
</evidence>
<feature type="domain" description="AprE-like beta-barrel" evidence="11">
    <location>
        <begin position="352"/>
        <end position="449"/>
    </location>
</feature>
<evidence type="ECO:0000256" key="4">
    <source>
        <dbReference type="ARBA" id="ARBA00022475"/>
    </source>
</evidence>
<evidence type="ECO:0000256" key="7">
    <source>
        <dbReference type="ARBA" id="ARBA00022989"/>
    </source>
</evidence>
<dbReference type="OrthoDB" id="9775513at2"/>
<keyword evidence="6 9" id="KW-0812">Transmembrane</keyword>
<dbReference type="PANTHER" id="PTHR30386">
    <property type="entry name" value="MEMBRANE FUSION SUBUNIT OF EMRAB-TOLC MULTIDRUG EFFLUX PUMP"/>
    <property type="match status" value="1"/>
</dbReference>
<dbReference type="Gene3D" id="2.40.30.170">
    <property type="match status" value="1"/>
</dbReference>
<evidence type="ECO:0000256" key="9">
    <source>
        <dbReference type="RuleBase" id="RU365093"/>
    </source>
</evidence>
<evidence type="ECO:0000259" key="11">
    <source>
        <dbReference type="Pfam" id="PF26002"/>
    </source>
</evidence>
<dbReference type="InterPro" id="IPR050739">
    <property type="entry name" value="MFP"/>
</dbReference>
<keyword evidence="8 9" id="KW-0472">Membrane</keyword>
<proteinExistence type="inferred from homology"/>
<feature type="transmembrane region" description="Helical" evidence="9">
    <location>
        <begin position="56"/>
        <end position="74"/>
    </location>
</feature>